<name>A0A847EU51_9BACT</name>
<dbReference type="GO" id="GO:0033567">
    <property type="term" value="P:DNA replication, Okazaki fragment processing"/>
    <property type="evidence" value="ECO:0007669"/>
    <property type="project" value="InterPro"/>
</dbReference>
<feature type="domain" description="5'-3' exonuclease" evidence="4">
    <location>
        <begin position="6"/>
        <end position="272"/>
    </location>
</feature>
<evidence type="ECO:0000256" key="1">
    <source>
        <dbReference type="ARBA" id="ARBA00022722"/>
    </source>
</evidence>
<organism evidence="5 6">
    <name type="scientific">Candidatus Dojkabacteria bacterium</name>
    <dbReference type="NCBI Taxonomy" id="2099670"/>
    <lineage>
        <taxon>Bacteria</taxon>
        <taxon>Candidatus Dojkabacteria</taxon>
    </lineage>
</organism>
<dbReference type="Pfam" id="PF01367">
    <property type="entry name" value="5_3_exonuc"/>
    <property type="match status" value="1"/>
</dbReference>
<protein>
    <recommendedName>
        <fullName evidence="4">5'-3' exonuclease domain-containing protein</fullName>
    </recommendedName>
</protein>
<dbReference type="InterPro" id="IPR029060">
    <property type="entry name" value="PIN-like_dom_sf"/>
</dbReference>
<evidence type="ECO:0000259" key="4">
    <source>
        <dbReference type="SMART" id="SM00475"/>
    </source>
</evidence>
<comment type="caution">
    <text evidence="5">The sequence shown here is derived from an EMBL/GenBank/DDBJ whole genome shotgun (WGS) entry which is preliminary data.</text>
</comment>
<dbReference type="CDD" id="cd09859">
    <property type="entry name" value="PIN_53EXO"/>
    <property type="match status" value="1"/>
</dbReference>
<evidence type="ECO:0000256" key="2">
    <source>
        <dbReference type="ARBA" id="ARBA00022801"/>
    </source>
</evidence>
<dbReference type="SUPFAM" id="SSF47807">
    <property type="entry name" value="5' to 3' exonuclease, C-terminal subdomain"/>
    <property type="match status" value="1"/>
</dbReference>
<dbReference type="GO" id="GO:0017108">
    <property type="term" value="F:5'-flap endonuclease activity"/>
    <property type="evidence" value="ECO:0007669"/>
    <property type="project" value="InterPro"/>
</dbReference>
<evidence type="ECO:0000256" key="3">
    <source>
        <dbReference type="ARBA" id="ARBA00023125"/>
    </source>
</evidence>
<dbReference type="Gene3D" id="1.10.150.20">
    <property type="entry name" value="5' to 3' exonuclease, C-terminal subdomain"/>
    <property type="match status" value="1"/>
</dbReference>
<feature type="non-terminal residue" evidence="5">
    <location>
        <position position="536"/>
    </location>
</feature>
<dbReference type="GO" id="GO:0008409">
    <property type="term" value="F:5'-3' exonuclease activity"/>
    <property type="evidence" value="ECO:0007669"/>
    <property type="project" value="InterPro"/>
</dbReference>
<dbReference type="EMBL" id="JAAZAL010000123">
    <property type="protein sequence ID" value="NLE31320.1"/>
    <property type="molecule type" value="Genomic_DNA"/>
</dbReference>
<reference evidence="5 6" key="1">
    <citation type="journal article" date="2020" name="Biotechnol. Biofuels">
        <title>New insights from the biogas microbiome by comprehensive genome-resolved metagenomics of nearly 1600 species originating from multiple anaerobic digesters.</title>
        <authorList>
            <person name="Campanaro S."/>
            <person name="Treu L."/>
            <person name="Rodriguez-R L.M."/>
            <person name="Kovalovszki A."/>
            <person name="Ziels R.M."/>
            <person name="Maus I."/>
            <person name="Zhu X."/>
            <person name="Kougias P.G."/>
            <person name="Basile A."/>
            <person name="Luo G."/>
            <person name="Schluter A."/>
            <person name="Konstantinidis K.T."/>
            <person name="Angelidaki I."/>
        </authorList>
    </citation>
    <scope>NUCLEOTIDE SEQUENCE [LARGE SCALE GENOMIC DNA]</scope>
    <source>
        <strain evidence="5">AS06rmzACSIP_421</strain>
    </source>
</reference>
<gene>
    <name evidence="5" type="ORF">GX618_03565</name>
</gene>
<dbReference type="Pfam" id="PF02739">
    <property type="entry name" value="5_3_exonuc_N"/>
    <property type="match status" value="1"/>
</dbReference>
<dbReference type="PANTHER" id="PTHR42646:SF2">
    <property type="entry name" value="5'-3' EXONUCLEASE FAMILY PROTEIN"/>
    <property type="match status" value="1"/>
</dbReference>
<dbReference type="GO" id="GO:0003677">
    <property type="term" value="F:DNA binding"/>
    <property type="evidence" value="ECO:0007669"/>
    <property type="project" value="UniProtKB-KW"/>
</dbReference>
<evidence type="ECO:0000313" key="6">
    <source>
        <dbReference type="Proteomes" id="UP000554004"/>
    </source>
</evidence>
<dbReference type="CDD" id="cd09898">
    <property type="entry name" value="H3TH_53EXO"/>
    <property type="match status" value="1"/>
</dbReference>
<dbReference type="InterPro" id="IPR038969">
    <property type="entry name" value="FEN"/>
</dbReference>
<keyword evidence="1" id="KW-0540">Nuclease</keyword>
<dbReference type="Gene3D" id="3.30.420.10">
    <property type="entry name" value="Ribonuclease H-like superfamily/Ribonuclease H"/>
    <property type="match status" value="1"/>
</dbReference>
<dbReference type="SUPFAM" id="SSF88723">
    <property type="entry name" value="PIN domain-like"/>
    <property type="match status" value="1"/>
</dbReference>
<accession>A0A847EU51</accession>
<dbReference type="InterPro" id="IPR036397">
    <property type="entry name" value="RNaseH_sf"/>
</dbReference>
<dbReference type="InterPro" id="IPR020046">
    <property type="entry name" value="5-3_exonucl_a-hlix_arch_N"/>
</dbReference>
<dbReference type="AlphaFoldDB" id="A0A847EU51"/>
<dbReference type="SMART" id="SM00279">
    <property type="entry name" value="HhH2"/>
    <property type="match status" value="1"/>
</dbReference>
<dbReference type="InterPro" id="IPR008918">
    <property type="entry name" value="HhH2"/>
</dbReference>
<proteinExistence type="predicted"/>
<dbReference type="FunFam" id="1.10.150.20:FF:000003">
    <property type="entry name" value="DNA polymerase I"/>
    <property type="match status" value="1"/>
</dbReference>
<dbReference type="InterPro" id="IPR020045">
    <property type="entry name" value="DNA_polI_H3TH"/>
</dbReference>
<keyword evidence="3" id="KW-0238">DNA-binding</keyword>
<dbReference type="InterPro" id="IPR036279">
    <property type="entry name" value="5-3_exonuclease_C_sf"/>
</dbReference>
<dbReference type="Gene3D" id="3.40.50.1010">
    <property type="entry name" value="5'-nuclease"/>
    <property type="match status" value="1"/>
</dbReference>
<dbReference type="InterPro" id="IPR002421">
    <property type="entry name" value="5-3_exonuclease"/>
</dbReference>
<dbReference type="Proteomes" id="UP000554004">
    <property type="component" value="Unassembled WGS sequence"/>
</dbReference>
<evidence type="ECO:0000313" key="5">
    <source>
        <dbReference type="EMBL" id="NLE31320.1"/>
    </source>
</evidence>
<dbReference type="PANTHER" id="PTHR42646">
    <property type="entry name" value="FLAP ENDONUCLEASE XNI"/>
    <property type="match status" value="1"/>
</dbReference>
<keyword evidence="2" id="KW-0378">Hydrolase</keyword>
<sequence>MIKNPQRETFLAIDANAIVHRAFHAYPSTLQTPQGVQVNAVYGFTVMLLEALKIFGPKYVLCAMDTHAPTFRHEIYTEYKATRKPTDLSLIDQFPLVEEVLKAFNIPVIKREGFEADDILGTVSKFVSEGVWSKENIDLYIVSGDRDLLQLINEKTYVCLPNGNFKNIVVYDSEKTFEKYGYYPHQVVDYKALVGDPSDNIPGIKGVGNKTAIQLLKEYGSMDEIYRNINKVEGRAKVLIAEGVEQAEFSRKLAQIEQNVGIDVHLTDCILKDLDRKTLELTFKKYSFKSLLGRLDEIFGKEILTSNTSQLDMFGKKAEEIDWLGTEELEKLIKEREKLIVGYINEGESADKEPFLMIRAISREGKITDALSKIFDIFEYIKRRKVIFYNFEELVTYSEKLPISELSTYYDVLLTEHLLHSERRNVKLKDLAFEYSTKVLDEKISPSDISTCLDSIYDAYSKQIEDIDNLQLYEYTKTSIEKFLKTKEKHLLTSLLEIELPVSVILSKMEKRGLSIHWEKLTTLKEDLEEEIDKVQ</sequence>
<dbReference type="SMART" id="SM00475">
    <property type="entry name" value="53EXOc"/>
    <property type="match status" value="1"/>
</dbReference>